<dbReference type="Proteomes" id="UP001144978">
    <property type="component" value="Unassembled WGS sequence"/>
</dbReference>
<proteinExistence type="predicted"/>
<comment type="caution">
    <text evidence="1">The sequence shown here is derived from an EMBL/GenBank/DDBJ whole genome shotgun (WGS) entry which is preliminary data.</text>
</comment>
<dbReference type="EMBL" id="JANSHE010001487">
    <property type="protein sequence ID" value="KAJ3002462.1"/>
    <property type="molecule type" value="Genomic_DNA"/>
</dbReference>
<reference evidence="1" key="1">
    <citation type="submission" date="2022-08" db="EMBL/GenBank/DDBJ databases">
        <title>Genome Sequence of Pycnoporus sanguineus.</title>
        <authorList>
            <person name="Buettner E."/>
        </authorList>
    </citation>
    <scope>NUCLEOTIDE SEQUENCE</scope>
    <source>
        <strain evidence="1">CG-C14</strain>
    </source>
</reference>
<protein>
    <submittedName>
        <fullName evidence="1">Uncharacterized protein</fullName>
    </submittedName>
</protein>
<name>A0ACC1PTZ3_9APHY</name>
<organism evidence="1 2">
    <name type="scientific">Trametes sanguinea</name>
    <dbReference type="NCBI Taxonomy" id="158606"/>
    <lineage>
        <taxon>Eukaryota</taxon>
        <taxon>Fungi</taxon>
        <taxon>Dikarya</taxon>
        <taxon>Basidiomycota</taxon>
        <taxon>Agaricomycotina</taxon>
        <taxon>Agaricomycetes</taxon>
        <taxon>Polyporales</taxon>
        <taxon>Polyporaceae</taxon>
        <taxon>Trametes</taxon>
    </lineage>
</organism>
<sequence>MCLLALTRTRHQIGHTFSTVSGAPDARVSRLSGCSCTSPRLSCLIRTLTSCGTEASEVTPSCTASGNYAARLSTPASVGAASVPQLGSLMEWNTVLRRRFTPSAIVTNLPSVSGASPNLSAA</sequence>
<accession>A0ACC1PTZ3</accession>
<gene>
    <name evidence="1" type="ORF">NUW54_g5836</name>
</gene>
<evidence type="ECO:0000313" key="2">
    <source>
        <dbReference type="Proteomes" id="UP001144978"/>
    </source>
</evidence>
<evidence type="ECO:0000313" key="1">
    <source>
        <dbReference type="EMBL" id="KAJ3002462.1"/>
    </source>
</evidence>
<keyword evidence="2" id="KW-1185">Reference proteome</keyword>